<dbReference type="PIRSF" id="PIRSF000232">
    <property type="entry name" value="YdjA"/>
    <property type="match status" value="1"/>
</dbReference>
<evidence type="ECO:0000259" key="9">
    <source>
        <dbReference type="Pfam" id="PF00881"/>
    </source>
</evidence>
<evidence type="ECO:0000256" key="8">
    <source>
        <dbReference type="PIRSR" id="PIRSR000232-1"/>
    </source>
</evidence>
<dbReference type="SUPFAM" id="SSF55469">
    <property type="entry name" value="FMN-dependent nitroreductase-like"/>
    <property type="match status" value="1"/>
</dbReference>
<evidence type="ECO:0000256" key="6">
    <source>
        <dbReference type="ARBA" id="ARBA00023027"/>
    </source>
</evidence>
<keyword evidence="11" id="KW-1185">Reference proteome</keyword>
<evidence type="ECO:0000313" key="10">
    <source>
        <dbReference type="EMBL" id="PWA10090.1"/>
    </source>
</evidence>
<dbReference type="Pfam" id="PF00881">
    <property type="entry name" value="Nitroreductase"/>
    <property type="match status" value="1"/>
</dbReference>
<dbReference type="InterPro" id="IPR029479">
    <property type="entry name" value="Nitroreductase"/>
</dbReference>
<reference evidence="10 11" key="1">
    <citation type="submission" date="2018-04" db="EMBL/GenBank/DDBJ databases">
        <title>Camelliibacillus theae gen. nov., sp. nov., isolated from Pu'er tea.</title>
        <authorList>
            <person name="Niu L."/>
        </authorList>
    </citation>
    <scope>NUCLEOTIDE SEQUENCE [LARGE SCALE GENOMIC DNA]</scope>
    <source>
        <strain evidence="10 11">T8</strain>
    </source>
</reference>
<evidence type="ECO:0000256" key="7">
    <source>
        <dbReference type="PIRNR" id="PIRNR000232"/>
    </source>
</evidence>
<keyword evidence="5 7" id="KW-0560">Oxidoreductase</keyword>
<comment type="cofactor">
    <cofactor evidence="8">
        <name>FMN</name>
        <dbReference type="ChEBI" id="CHEBI:58210"/>
    </cofactor>
    <text evidence="8">Binds 1 FMN per subunit.</text>
</comment>
<protein>
    <recommendedName>
        <fullName evidence="7">Putative NAD(P)H nitroreductase</fullName>
        <ecNumber evidence="7">1.-.-.-</ecNumber>
    </recommendedName>
</protein>
<evidence type="ECO:0000256" key="3">
    <source>
        <dbReference type="ARBA" id="ARBA00022643"/>
    </source>
</evidence>
<sequence>MNETIQSISKVIRDRRSIKKGYLPTEVSEDVIVSLLNDAVWAPNHKLREPWRFIFVSNDRKEAFIKSILACYSHDQHEQMRKKFADVPAFLVAIMKIDPRQKQWDENFAATSCLIQNLQLLAWEKDIGMVWKTPQHIYDPKFYDGLGVEKDEKIIGIIQIGYFDKSVKAPPRNRTDAKEKLTLF</sequence>
<comment type="caution">
    <text evidence="10">The sequence shown here is derived from an EMBL/GenBank/DDBJ whole genome shotgun (WGS) entry which is preliminary data.</text>
</comment>
<keyword evidence="3 7" id="KW-0288">FMN</keyword>
<dbReference type="Gene3D" id="3.40.109.10">
    <property type="entry name" value="NADH Oxidase"/>
    <property type="match status" value="1"/>
</dbReference>
<feature type="domain" description="Nitroreductase" evidence="9">
    <location>
        <begin position="12"/>
        <end position="162"/>
    </location>
</feature>
<dbReference type="AlphaFoldDB" id="A0A2U1JXZ6"/>
<evidence type="ECO:0000256" key="4">
    <source>
        <dbReference type="ARBA" id="ARBA00022857"/>
    </source>
</evidence>
<dbReference type="GO" id="GO:0016491">
    <property type="term" value="F:oxidoreductase activity"/>
    <property type="evidence" value="ECO:0007669"/>
    <property type="project" value="UniProtKB-UniRule"/>
</dbReference>
<evidence type="ECO:0000256" key="5">
    <source>
        <dbReference type="ARBA" id="ARBA00023002"/>
    </source>
</evidence>
<dbReference type="OrthoDB" id="9804207at2"/>
<comment type="similarity">
    <text evidence="1 7">Belongs to the nitroreductase family.</text>
</comment>
<evidence type="ECO:0000256" key="2">
    <source>
        <dbReference type="ARBA" id="ARBA00022630"/>
    </source>
</evidence>
<feature type="binding site" description="in other chain" evidence="8">
    <location>
        <begin position="131"/>
        <end position="133"/>
    </location>
    <ligand>
        <name>FMN</name>
        <dbReference type="ChEBI" id="CHEBI:58210"/>
        <note>ligand shared between dimeric partners</note>
    </ligand>
</feature>
<accession>A0A2U1JXZ6</accession>
<dbReference type="PANTHER" id="PTHR43821">
    <property type="entry name" value="NAD(P)H NITROREDUCTASE YDJA-RELATED"/>
    <property type="match status" value="1"/>
</dbReference>
<proteinExistence type="inferred from homology"/>
<dbReference type="InterPro" id="IPR052530">
    <property type="entry name" value="NAD(P)H_nitroreductase"/>
</dbReference>
<dbReference type="CDD" id="cd02135">
    <property type="entry name" value="YdjA-like"/>
    <property type="match status" value="1"/>
</dbReference>
<dbReference type="InterPro" id="IPR000415">
    <property type="entry name" value="Nitroreductase-like"/>
</dbReference>
<name>A0A2U1JXZ6_9BACI</name>
<evidence type="ECO:0000256" key="1">
    <source>
        <dbReference type="ARBA" id="ARBA00007118"/>
    </source>
</evidence>
<dbReference type="InterPro" id="IPR026021">
    <property type="entry name" value="YdjA-like"/>
</dbReference>
<evidence type="ECO:0000313" key="11">
    <source>
        <dbReference type="Proteomes" id="UP000245998"/>
    </source>
</evidence>
<dbReference type="EMBL" id="QCZG01000024">
    <property type="protein sequence ID" value="PWA10090.1"/>
    <property type="molecule type" value="Genomic_DNA"/>
</dbReference>
<feature type="binding site" evidence="8">
    <location>
        <position position="45"/>
    </location>
    <ligand>
        <name>FMN</name>
        <dbReference type="ChEBI" id="CHEBI:58210"/>
        <note>ligand shared between dimeric partners</note>
    </ligand>
</feature>
<dbReference type="RefSeq" id="WP_116555124.1">
    <property type="nucleotide sequence ID" value="NZ_QCZG01000024.1"/>
</dbReference>
<feature type="binding site" description="in other chain" evidence="8">
    <location>
        <begin position="15"/>
        <end position="17"/>
    </location>
    <ligand>
        <name>FMN</name>
        <dbReference type="ChEBI" id="CHEBI:58210"/>
        <note>ligand shared between dimeric partners</note>
    </ligand>
</feature>
<keyword evidence="2 7" id="KW-0285">Flavoprotein</keyword>
<dbReference type="EC" id="1.-.-.-" evidence="7"/>
<keyword evidence="4 7" id="KW-0521">NADP</keyword>
<gene>
    <name evidence="10" type="ORF">DCC39_11905</name>
</gene>
<keyword evidence="6 7" id="KW-0520">NAD</keyword>
<organism evidence="10 11">
    <name type="scientific">Pueribacillus theae</name>
    <dbReference type="NCBI Taxonomy" id="2171751"/>
    <lineage>
        <taxon>Bacteria</taxon>
        <taxon>Bacillati</taxon>
        <taxon>Bacillota</taxon>
        <taxon>Bacilli</taxon>
        <taxon>Bacillales</taxon>
        <taxon>Bacillaceae</taxon>
        <taxon>Pueribacillus</taxon>
    </lineage>
</organism>
<dbReference type="PANTHER" id="PTHR43821:SF1">
    <property type="entry name" value="NAD(P)H NITROREDUCTASE YDJA-RELATED"/>
    <property type="match status" value="1"/>
</dbReference>
<dbReference type="Proteomes" id="UP000245998">
    <property type="component" value="Unassembled WGS sequence"/>
</dbReference>